<accession>A0A7K1T1H5</accession>
<dbReference type="PROSITE" id="PS51257">
    <property type="entry name" value="PROKAR_LIPOPROTEIN"/>
    <property type="match status" value="1"/>
</dbReference>
<dbReference type="InterPro" id="IPR031025">
    <property type="entry name" value="LruC_dom"/>
</dbReference>
<organism evidence="3 4">
    <name type="scientific">Mucilaginibacter arboris</name>
    <dbReference type="NCBI Taxonomy" id="2682090"/>
    <lineage>
        <taxon>Bacteria</taxon>
        <taxon>Pseudomonadati</taxon>
        <taxon>Bacteroidota</taxon>
        <taxon>Sphingobacteriia</taxon>
        <taxon>Sphingobacteriales</taxon>
        <taxon>Sphingobacteriaceae</taxon>
        <taxon>Mucilaginibacter</taxon>
    </lineage>
</organism>
<evidence type="ECO:0000313" key="4">
    <source>
        <dbReference type="Proteomes" id="UP000462014"/>
    </source>
</evidence>
<comment type="caution">
    <text evidence="3">The sequence shown here is derived from an EMBL/GenBank/DDBJ whole genome shotgun (WGS) entry which is preliminary data.</text>
</comment>
<proteinExistence type="predicted"/>
<dbReference type="RefSeq" id="WP_157569658.1">
    <property type="nucleotide sequence ID" value="NZ_WPIK01000025.1"/>
</dbReference>
<dbReference type="AlphaFoldDB" id="A0A7K1T1H5"/>
<dbReference type="Proteomes" id="UP000462014">
    <property type="component" value="Unassembled WGS sequence"/>
</dbReference>
<evidence type="ECO:0000259" key="1">
    <source>
        <dbReference type="Pfam" id="PF13448"/>
    </source>
</evidence>
<dbReference type="NCBIfam" id="TIGR04456">
    <property type="entry name" value="LruC_dom"/>
    <property type="match status" value="1"/>
</dbReference>
<reference evidence="3 4" key="1">
    <citation type="submission" date="2019-12" db="EMBL/GenBank/DDBJ databases">
        <title>Mucilaginibacter sp. HMF7410 genome sequencing and assembly.</title>
        <authorList>
            <person name="Kang H."/>
            <person name="Cha I."/>
            <person name="Kim H."/>
            <person name="Joh K."/>
        </authorList>
    </citation>
    <scope>NUCLEOTIDE SEQUENCE [LARGE SCALE GENOMIC DNA]</scope>
    <source>
        <strain evidence="3 4">HMF7410</strain>
    </source>
</reference>
<evidence type="ECO:0000313" key="3">
    <source>
        <dbReference type="EMBL" id="MVN23433.1"/>
    </source>
</evidence>
<feature type="domain" description="DUF4842" evidence="2">
    <location>
        <begin position="489"/>
        <end position="696"/>
    </location>
</feature>
<dbReference type="EMBL" id="WPIK01000025">
    <property type="protein sequence ID" value="MVN23433.1"/>
    <property type="molecule type" value="Genomic_DNA"/>
</dbReference>
<feature type="domain" description="DUF4114" evidence="1">
    <location>
        <begin position="314"/>
        <end position="405"/>
    </location>
</feature>
<gene>
    <name evidence="3" type="ORF">GO621_18070</name>
</gene>
<evidence type="ECO:0000259" key="2">
    <source>
        <dbReference type="Pfam" id="PF16130"/>
    </source>
</evidence>
<dbReference type="InterPro" id="IPR032295">
    <property type="entry name" value="DUF4842"/>
</dbReference>
<protein>
    <submittedName>
        <fullName evidence="3">LruC domain-containing protein</fullName>
    </submittedName>
</protein>
<dbReference type="Pfam" id="PF16130">
    <property type="entry name" value="DUF4842"/>
    <property type="match status" value="1"/>
</dbReference>
<dbReference type="InterPro" id="IPR025193">
    <property type="entry name" value="DUF4114"/>
</dbReference>
<dbReference type="Pfam" id="PF13448">
    <property type="entry name" value="DUF4114"/>
    <property type="match status" value="1"/>
</dbReference>
<sequence>MKKIFYLLGIVSISAITSCKKEHSGIDESNINKIAPNGFNYQTSKDVSLNLQLLTNGDQPIAGAVVSVYTTASTDAGSAVFKGITDQNGNLKATVNVAASFTQLIIDPSYVGLMHNVRANINNNTITATIGGKSGYSGDIVPDAINNNQGPGGSTGVLGTLGLTSTDYVYPSPYTTTAGAVLNTTAYPLALGRPVYLETTSDVIDASLLSYVNASLPESQSVSNIHPEYLSSSAVSNINVTATSDVWITYVSEGASNQNTLAYYTYNTNNPPTATSGGTNAKGIDKVTMVLPNASGVGSGGGLKSGDKVKLGTFSAGTTIAFVLLQNSWTGSGVNLSTQKFYSDSQLNPESTSALKKHSVVLYDDVHKLYLFGFEDMNRQTASTNPGGGASDNDFNDIVFYATANPITGISNTGIPVIDKAGDSDGDGVLDVYDAFPTDPTRAYIYSFPSPTTFAQLAFEDNWPSKGDYDMNDLVVNYRYTFIANAQTQIVTMQTDFTVAASGASFKNGFGLQLPFDASTVKSVTGQKTISNYIQFASNGVEAGQTKAVIIPFDNHEAIIHNPDYSFFINTLNAKDKVQSVTSSVLVTFNSPVSSSGLSIASFNPFLISNLRRGYEIHLPGYAATDKANAALFGTTDDASFVAGRKSYTSRENWPWALSFNDTSFNYPLETINITAAYPHFTDWAGSGGTSFVDWYSNLTTGYRVNANLYLK</sequence>
<keyword evidence="4" id="KW-1185">Reference proteome</keyword>
<name>A0A7K1T1H5_9SPHI</name>